<gene>
    <name evidence="2" type="ORF">LC0644_0292</name>
</gene>
<proteinExistence type="predicted"/>
<dbReference type="AlphaFoldDB" id="A0A0C9QAL8"/>
<keyword evidence="1" id="KW-0175">Coiled coil</keyword>
<comment type="caution">
    <text evidence="2">The sequence shown here is derived from an EMBL/GenBank/DDBJ whole genome shotgun (WGS) entry which is preliminary data.</text>
</comment>
<reference evidence="3" key="1">
    <citation type="submission" date="2014-05" db="EMBL/GenBank/DDBJ databases">
        <title>Whole genome sequencing of Lactobacillus casei NRIC0644.</title>
        <authorList>
            <person name="Atarashi H."/>
            <person name="Yoshida Y."/>
            <person name="Fujimura S."/>
            <person name="Tanaka N."/>
            <person name="Shiwa Y."/>
            <person name="Yoshikawa H."/>
            <person name="Okada S."/>
            <person name="Nakagawa J."/>
        </authorList>
    </citation>
    <scope>NUCLEOTIDE SEQUENCE [LARGE SCALE GENOMIC DNA]</scope>
    <source>
        <strain evidence="3">NRIC0644</strain>
    </source>
</reference>
<organism evidence="2 3">
    <name type="scientific">Lacticaseibacillus paracasei NRIC 0644</name>
    <dbReference type="NCBI Taxonomy" id="1435038"/>
    <lineage>
        <taxon>Bacteria</taxon>
        <taxon>Bacillati</taxon>
        <taxon>Bacillota</taxon>
        <taxon>Bacilli</taxon>
        <taxon>Lactobacillales</taxon>
        <taxon>Lactobacillaceae</taxon>
        <taxon>Lacticaseibacillus</taxon>
    </lineage>
</organism>
<protein>
    <submittedName>
        <fullName evidence="2">Uncharacterized protein</fullName>
    </submittedName>
</protein>
<accession>A0A0C9QAL8</accession>
<dbReference type="RefSeq" id="WP_019899936.1">
    <property type="nucleotide sequence ID" value="NZ_BAYM01000013.1"/>
</dbReference>
<dbReference type="Proteomes" id="UP000032552">
    <property type="component" value="Unassembled WGS sequence"/>
</dbReference>
<evidence type="ECO:0000256" key="1">
    <source>
        <dbReference type="SAM" id="Coils"/>
    </source>
</evidence>
<evidence type="ECO:0000313" key="3">
    <source>
        <dbReference type="Proteomes" id="UP000032552"/>
    </source>
</evidence>
<evidence type="ECO:0000313" key="2">
    <source>
        <dbReference type="EMBL" id="GAN35703.1"/>
    </source>
</evidence>
<sequence>MAKADFDKLVTQLGDLRERARRLADEDYISAKYKGYSSEGLTLEEVMGALEETEGEIEKLERQLERFDDES</sequence>
<feature type="coiled-coil region" evidence="1">
    <location>
        <begin position="6"/>
        <end position="70"/>
    </location>
</feature>
<dbReference type="EMBL" id="BAYM01000013">
    <property type="protein sequence ID" value="GAN35703.1"/>
    <property type="molecule type" value="Genomic_DNA"/>
</dbReference>
<name>A0A0C9QAL8_LACPA</name>